<proteinExistence type="predicted"/>
<dbReference type="EMBL" id="CP026113">
    <property type="protein sequence ID" value="AUT64881.1"/>
    <property type="molecule type" value="Genomic_DNA"/>
</dbReference>
<name>A0A2I8F072_9BURK</name>
<dbReference type="KEGG" id="pter:C2L65_35255"/>
<accession>A0A2I8F072</accession>
<sequence>MSSTIALAIYHSDTVKEFLQSQGMVFDGGLHGETLYVEVREKPVVLVQLEAAGIFDRSKSTRWDMLSLTSSGVTLYVMHPDAGDGYVFVPLSNIVSIHTVSESWARDVKQHRVGEHPKPR</sequence>
<dbReference type="OrthoDB" id="9925467at2"/>
<organism evidence="1 2">
    <name type="scientific">Paraburkholderia terrae</name>
    <dbReference type="NCBI Taxonomy" id="311230"/>
    <lineage>
        <taxon>Bacteria</taxon>
        <taxon>Pseudomonadati</taxon>
        <taxon>Pseudomonadota</taxon>
        <taxon>Betaproteobacteria</taxon>
        <taxon>Burkholderiales</taxon>
        <taxon>Burkholderiaceae</taxon>
        <taxon>Paraburkholderia</taxon>
    </lineage>
</organism>
<dbReference type="RefSeq" id="WP_042309749.1">
    <property type="nucleotide sequence ID" value="NZ_CP026113.1"/>
</dbReference>
<dbReference type="AlphaFoldDB" id="A0A2I8F072"/>
<reference evidence="1 2" key="1">
    <citation type="submission" date="2018-01" db="EMBL/GenBank/DDBJ databases">
        <title>Species boundaries and ecological features among Paraburkholderia terrae DSMZ17804T, P. hospita DSMZ17164T and P. caribensis DSMZ13236T.</title>
        <authorList>
            <person name="Pratama A.A."/>
        </authorList>
    </citation>
    <scope>NUCLEOTIDE SEQUENCE [LARGE SCALE GENOMIC DNA]</scope>
    <source>
        <strain evidence="1 2">DSM 17804</strain>
    </source>
</reference>
<dbReference type="Proteomes" id="UP000243502">
    <property type="component" value="Chromosome 3"/>
</dbReference>
<protein>
    <submittedName>
        <fullName evidence="1">Uncharacterized protein</fullName>
    </submittedName>
</protein>
<evidence type="ECO:0000313" key="1">
    <source>
        <dbReference type="EMBL" id="AUT64881.1"/>
    </source>
</evidence>
<gene>
    <name evidence="1" type="ORF">C2L65_35255</name>
</gene>
<evidence type="ECO:0000313" key="2">
    <source>
        <dbReference type="Proteomes" id="UP000243502"/>
    </source>
</evidence>